<keyword evidence="2" id="KW-1133">Transmembrane helix</keyword>
<keyword evidence="2" id="KW-0472">Membrane</keyword>
<protein>
    <submittedName>
        <fullName evidence="4">SUMF1/EgtB/PvdOfamily nonheme iron enzyme</fullName>
    </submittedName>
</protein>
<dbReference type="OrthoDB" id="9768004at2"/>
<feature type="domain" description="Sulfatase-modifying factor enzyme-like" evidence="3">
    <location>
        <begin position="198"/>
        <end position="411"/>
    </location>
</feature>
<dbReference type="RefSeq" id="WP_146975408.1">
    <property type="nucleotide sequence ID" value="NZ_VOSL01000057.1"/>
</dbReference>
<dbReference type="AlphaFoldDB" id="A0A5C6X7U6"/>
<feature type="transmembrane region" description="Helical" evidence="2">
    <location>
        <begin position="122"/>
        <end position="142"/>
    </location>
</feature>
<dbReference type="InterPro" id="IPR005532">
    <property type="entry name" value="SUMF_dom"/>
</dbReference>
<dbReference type="PANTHER" id="PTHR23150">
    <property type="entry name" value="SULFATASE MODIFYING FACTOR 1, 2"/>
    <property type="match status" value="1"/>
</dbReference>
<comment type="caution">
    <text evidence="4">The sequence shown here is derived from an EMBL/GenBank/DDBJ whole genome shotgun (WGS) entry which is preliminary data.</text>
</comment>
<name>A0A5C6X7U6_9DELT</name>
<dbReference type="SUPFAM" id="SSF56436">
    <property type="entry name" value="C-type lectin-like"/>
    <property type="match status" value="1"/>
</dbReference>
<dbReference type="PANTHER" id="PTHR23150:SF19">
    <property type="entry name" value="FORMYLGLYCINE-GENERATING ENZYME"/>
    <property type="match status" value="1"/>
</dbReference>
<dbReference type="InterPro" id="IPR051043">
    <property type="entry name" value="Sulfatase_Mod_Factor_Kinase"/>
</dbReference>
<dbReference type="EMBL" id="VOSL01000057">
    <property type="protein sequence ID" value="TXD34106.1"/>
    <property type="molecule type" value="Genomic_DNA"/>
</dbReference>
<dbReference type="Gene3D" id="3.90.1580.10">
    <property type="entry name" value="paralog of FGE (formylglycine-generating enzyme)"/>
    <property type="match status" value="1"/>
</dbReference>
<gene>
    <name evidence="4" type="ORF">FRC96_14480</name>
</gene>
<evidence type="ECO:0000259" key="3">
    <source>
        <dbReference type="Pfam" id="PF03781"/>
    </source>
</evidence>
<keyword evidence="2" id="KW-0812">Transmembrane</keyword>
<evidence type="ECO:0000313" key="4">
    <source>
        <dbReference type="EMBL" id="TXD34106.1"/>
    </source>
</evidence>
<dbReference type="InterPro" id="IPR042095">
    <property type="entry name" value="SUMF_sf"/>
</dbReference>
<dbReference type="GO" id="GO:0120147">
    <property type="term" value="F:formylglycine-generating oxidase activity"/>
    <property type="evidence" value="ECO:0007669"/>
    <property type="project" value="TreeGrafter"/>
</dbReference>
<reference evidence="4 5" key="1">
    <citation type="submission" date="2019-08" db="EMBL/GenBank/DDBJ databases">
        <title>Bradymonadales sp. TMQ2.</title>
        <authorList>
            <person name="Liang Q."/>
        </authorList>
    </citation>
    <scope>NUCLEOTIDE SEQUENCE [LARGE SCALE GENOMIC DNA]</scope>
    <source>
        <strain evidence="4 5">TMQ2</strain>
    </source>
</reference>
<feature type="region of interest" description="Disordered" evidence="1">
    <location>
        <begin position="42"/>
        <end position="67"/>
    </location>
</feature>
<feature type="compositionally biased region" description="Polar residues" evidence="1">
    <location>
        <begin position="56"/>
        <end position="67"/>
    </location>
</feature>
<evidence type="ECO:0000256" key="2">
    <source>
        <dbReference type="SAM" id="Phobius"/>
    </source>
</evidence>
<proteinExistence type="predicted"/>
<dbReference type="Proteomes" id="UP000321046">
    <property type="component" value="Unassembled WGS sequence"/>
</dbReference>
<dbReference type="InterPro" id="IPR016187">
    <property type="entry name" value="CTDL_fold"/>
</dbReference>
<evidence type="ECO:0000313" key="5">
    <source>
        <dbReference type="Proteomes" id="UP000321046"/>
    </source>
</evidence>
<sequence length="414" mass="44816">MSEVSQVSCPECGAEQSSGAPFCGRCGYRMRPADTVREGMTPVRRASAGAAEGTSRGVTPSDTSSSGLWAAEEGRTVMEGMRAISVREGLRGDEASLEEGDQARARARDGELRRWSGQVGGVVWASAAVCCVALAWMSWVYLQRAAVMEGAQQVAERGEPGRVEVEAGPYLRGLSEQAQSFMMLSCHRLERDEPERCEQEELLAGEYPQRTVELKAYAIDRLEVSVGAYQRCVDEGACAAIDYEGCEVWTPRGLQVSLRVPRVLKEEWRAVVCVTREEARAYCGWAGGALPTHDQWERAARGVDGGVYPWGDHWESESANWGERDVVGGPVAGALDGYVWTAPVGSYEGGASPAGVWDMAGNVAEWVEGEDPLLGAVRGGSWVSNPFELRSTARVERKATARRTDVGFRCAYGG</sequence>
<dbReference type="Pfam" id="PF03781">
    <property type="entry name" value="FGE-sulfatase"/>
    <property type="match status" value="1"/>
</dbReference>
<evidence type="ECO:0000256" key="1">
    <source>
        <dbReference type="SAM" id="MobiDB-lite"/>
    </source>
</evidence>
<accession>A0A5C6X7U6</accession>
<organism evidence="4 5">
    <name type="scientific">Lujinxingia vulgaris</name>
    <dbReference type="NCBI Taxonomy" id="2600176"/>
    <lineage>
        <taxon>Bacteria</taxon>
        <taxon>Deltaproteobacteria</taxon>
        <taxon>Bradymonadales</taxon>
        <taxon>Lujinxingiaceae</taxon>
        <taxon>Lujinxingia</taxon>
    </lineage>
</organism>